<protein>
    <submittedName>
        <fullName evidence="1">Uncharacterized protein</fullName>
    </submittedName>
</protein>
<evidence type="ECO:0000313" key="1">
    <source>
        <dbReference type="EMBL" id="MPM55629.1"/>
    </source>
</evidence>
<comment type="caution">
    <text evidence="1">The sequence shown here is derived from an EMBL/GenBank/DDBJ whole genome shotgun (WGS) entry which is preliminary data.</text>
</comment>
<proteinExistence type="predicted"/>
<sequence length="199" mass="20681">MPICTPLAPSFKVSTISRPDITPPAAITGILTALLISGINDAIAWSVPRCPPASLPSTTTADAPRDSEIFASLTDDTIGTIGVPEALPIPNISREKPAPATIRSMPSSIAVSTSPANTLAATIAFIPIIPLPFVSARARRISYRSSSKVIPDAAIKPIPPSLATAAAKRAVESLIAMPPCIIGTLATRWPIFSSGSFKY</sequence>
<name>A0A645ARD2_9ZZZZ</name>
<organism evidence="1">
    <name type="scientific">bioreactor metagenome</name>
    <dbReference type="NCBI Taxonomy" id="1076179"/>
    <lineage>
        <taxon>unclassified sequences</taxon>
        <taxon>metagenomes</taxon>
        <taxon>ecological metagenomes</taxon>
    </lineage>
</organism>
<dbReference type="AlphaFoldDB" id="A0A645ARD2"/>
<dbReference type="EMBL" id="VSSQ01015359">
    <property type="protein sequence ID" value="MPM55629.1"/>
    <property type="molecule type" value="Genomic_DNA"/>
</dbReference>
<reference evidence="1" key="1">
    <citation type="submission" date="2019-08" db="EMBL/GenBank/DDBJ databases">
        <authorList>
            <person name="Kucharzyk K."/>
            <person name="Murdoch R.W."/>
            <person name="Higgins S."/>
            <person name="Loffler F."/>
        </authorList>
    </citation>
    <scope>NUCLEOTIDE SEQUENCE</scope>
</reference>
<accession>A0A645ARD2</accession>
<gene>
    <name evidence="1" type="ORF">SDC9_102426</name>
</gene>